<sequence>MYYKAGLLEEARKLFDRMPERNYDSWDTMISRYATQRMVVEALGIFESTHREEFARMALRLICMHIDDARKGFEFDYWQVADRRVASSSYSNASDNVLHKFKACVLKYFCDLGIN</sequence>
<dbReference type="EMBL" id="JAUESC010000381">
    <property type="protein sequence ID" value="KAK0589057.1"/>
    <property type="molecule type" value="Genomic_DNA"/>
</dbReference>
<dbReference type="InterPro" id="IPR011990">
    <property type="entry name" value="TPR-like_helical_dom_sf"/>
</dbReference>
<dbReference type="PANTHER" id="PTHR47926:SF347">
    <property type="entry name" value="PENTATRICOPEPTIDE REPEAT-CONTAINING PROTEIN"/>
    <property type="match status" value="1"/>
</dbReference>
<dbReference type="GO" id="GO:0009451">
    <property type="term" value="P:RNA modification"/>
    <property type="evidence" value="ECO:0007669"/>
    <property type="project" value="InterPro"/>
</dbReference>
<reference evidence="2" key="1">
    <citation type="journal article" date="2022" name="Plant J.">
        <title>Strategies of tolerance reflected in two North American maple genomes.</title>
        <authorList>
            <person name="McEvoy S.L."/>
            <person name="Sezen U.U."/>
            <person name="Trouern-Trend A."/>
            <person name="McMahon S.M."/>
            <person name="Schaberg P.G."/>
            <person name="Yang J."/>
            <person name="Wegrzyn J.L."/>
            <person name="Swenson N.G."/>
        </authorList>
    </citation>
    <scope>NUCLEOTIDE SEQUENCE</scope>
    <source>
        <strain evidence="2">NS2018</strain>
    </source>
</reference>
<dbReference type="Proteomes" id="UP001168877">
    <property type="component" value="Unassembled WGS sequence"/>
</dbReference>
<proteinExistence type="predicted"/>
<evidence type="ECO:0008006" key="4">
    <source>
        <dbReference type="Google" id="ProtNLM"/>
    </source>
</evidence>
<dbReference type="Pfam" id="PF01535">
    <property type="entry name" value="PPR"/>
    <property type="match status" value="2"/>
</dbReference>
<dbReference type="InterPro" id="IPR002885">
    <property type="entry name" value="PPR_rpt"/>
</dbReference>
<evidence type="ECO:0000313" key="3">
    <source>
        <dbReference type="Proteomes" id="UP001168877"/>
    </source>
</evidence>
<dbReference type="GO" id="GO:0003723">
    <property type="term" value="F:RNA binding"/>
    <property type="evidence" value="ECO:0007669"/>
    <property type="project" value="InterPro"/>
</dbReference>
<dbReference type="AlphaFoldDB" id="A0AA39S7I4"/>
<dbReference type="Gene3D" id="1.25.40.10">
    <property type="entry name" value="Tetratricopeptide repeat domain"/>
    <property type="match status" value="1"/>
</dbReference>
<keyword evidence="3" id="KW-1185">Reference proteome</keyword>
<organism evidence="2 3">
    <name type="scientific">Acer saccharum</name>
    <name type="common">Sugar maple</name>
    <dbReference type="NCBI Taxonomy" id="4024"/>
    <lineage>
        <taxon>Eukaryota</taxon>
        <taxon>Viridiplantae</taxon>
        <taxon>Streptophyta</taxon>
        <taxon>Embryophyta</taxon>
        <taxon>Tracheophyta</taxon>
        <taxon>Spermatophyta</taxon>
        <taxon>Magnoliopsida</taxon>
        <taxon>eudicotyledons</taxon>
        <taxon>Gunneridae</taxon>
        <taxon>Pentapetalae</taxon>
        <taxon>rosids</taxon>
        <taxon>malvids</taxon>
        <taxon>Sapindales</taxon>
        <taxon>Sapindaceae</taxon>
        <taxon>Hippocastanoideae</taxon>
        <taxon>Acereae</taxon>
        <taxon>Acer</taxon>
    </lineage>
</organism>
<gene>
    <name evidence="2" type="ORF">LWI29_009077</name>
</gene>
<reference evidence="2" key="2">
    <citation type="submission" date="2023-06" db="EMBL/GenBank/DDBJ databases">
        <authorList>
            <person name="Swenson N.G."/>
            <person name="Wegrzyn J.L."/>
            <person name="Mcevoy S.L."/>
        </authorList>
    </citation>
    <scope>NUCLEOTIDE SEQUENCE</scope>
    <source>
        <strain evidence="2">NS2018</strain>
        <tissue evidence="2">Leaf</tissue>
    </source>
</reference>
<evidence type="ECO:0000256" key="1">
    <source>
        <dbReference type="ARBA" id="ARBA00022737"/>
    </source>
</evidence>
<keyword evidence="1" id="KW-0677">Repeat</keyword>
<name>A0AA39S7I4_ACESA</name>
<protein>
    <recommendedName>
        <fullName evidence="4">Pentatricopeptide repeat-containing protein</fullName>
    </recommendedName>
</protein>
<dbReference type="InterPro" id="IPR046960">
    <property type="entry name" value="PPR_At4g14850-like_plant"/>
</dbReference>
<comment type="caution">
    <text evidence="2">The sequence shown here is derived from an EMBL/GenBank/DDBJ whole genome shotgun (WGS) entry which is preliminary data.</text>
</comment>
<accession>A0AA39S7I4</accession>
<evidence type="ECO:0000313" key="2">
    <source>
        <dbReference type="EMBL" id="KAK0589057.1"/>
    </source>
</evidence>
<dbReference type="PANTHER" id="PTHR47926">
    <property type="entry name" value="PENTATRICOPEPTIDE REPEAT-CONTAINING PROTEIN"/>
    <property type="match status" value="1"/>
</dbReference>